<dbReference type="STRING" id="1089455.MOPEL_078_00430"/>
<protein>
    <submittedName>
        <fullName evidence="3">Putative glycosyltransferase</fullName>
    </submittedName>
</protein>
<gene>
    <name evidence="3" type="ORF">MOPEL_078_00430</name>
</gene>
<reference evidence="3 4" key="1">
    <citation type="submission" date="2012-02" db="EMBL/GenBank/DDBJ databases">
        <title>Whole genome shotgun sequence of Mobilicoccus pelagius NBRC 104925.</title>
        <authorList>
            <person name="Yoshida Y."/>
            <person name="Hosoyama A."/>
            <person name="Tsuchikane K."/>
            <person name="Katsumata H."/>
            <person name="Yamazaki S."/>
            <person name="Fujita N."/>
        </authorList>
    </citation>
    <scope>NUCLEOTIDE SEQUENCE [LARGE SCALE GENOMIC DNA]</scope>
    <source>
        <strain evidence="3 4">NBRC 104925</strain>
    </source>
</reference>
<dbReference type="SUPFAM" id="SSF53756">
    <property type="entry name" value="UDP-Glycosyltransferase/glycogen phosphorylase"/>
    <property type="match status" value="1"/>
</dbReference>
<evidence type="ECO:0000259" key="2">
    <source>
        <dbReference type="Pfam" id="PF00534"/>
    </source>
</evidence>
<dbReference type="Gene3D" id="3.40.50.2000">
    <property type="entry name" value="Glycogen Phosphorylase B"/>
    <property type="match status" value="2"/>
</dbReference>
<feature type="domain" description="Glycosyl transferase family 1" evidence="2">
    <location>
        <begin position="188"/>
        <end position="340"/>
    </location>
</feature>
<dbReference type="InterPro" id="IPR001296">
    <property type="entry name" value="Glyco_trans_1"/>
</dbReference>
<proteinExistence type="predicted"/>
<sequence>MGRGEEPLRILFDGYWWVDGPPSNSHVMRETIAEWLRQFPQDRLAVVVPEKHRAAVAAESAGRYAVLGTRVWPHGASNMTALSELAFRWEPDVVYTQNYCVPVAPRGTLTVVFLHDVLFRTNPEWFTVAERLYFSPMPRLARRADLVLTSSATEAGRIRRETGATDIVPVGIGMSTELQEAAPSRPEAIPACSPFLLTVGRLNVRKNLGGVIAAALTSGAISPARPLVVVGGADGKAEEMSPEVDAAMASGAIRFTGHVTDGELVWLYKHTDLFLFLSRGEGYGMPPVEARFFGAPCLVSDLDVLREILPDDIARVHPDDVDAAANAIRELLGDQKTPRGLIDPPSWSQTVRTTREAILERRGR</sequence>
<accession>H5USE6</accession>
<dbReference type="Proteomes" id="UP000004367">
    <property type="component" value="Unassembled WGS sequence"/>
</dbReference>
<keyword evidence="1 3" id="KW-0808">Transferase</keyword>
<organism evidence="3 4">
    <name type="scientific">Mobilicoccus pelagius NBRC 104925</name>
    <dbReference type="NCBI Taxonomy" id="1089455"/>
    <lineage>
        <taxon>Bacteria</taxon>
        <taxon>Bacillati</taxon>
        <taxon>Actinomycetota</taxon>
        <taxon>Actinomycetes</taxon>
        <taxon>Micrococcales</taxon>
        <taxon>Dermatophilaceae</taxon>
        <taxon>Mobilicoccus</taxon>
    </lineage>
</organism>
<evidence type="ECO:0000256" key="1">
    <source>
        <dbReference type="ARBA" id="ARBA00022679"/>
    </source>
</evidence>
<evidence type="ECO:0000313" key="3">
    <source>
        <dbReference type="EMBL" id="GAB48654.1"/>
    </source>
</evidence>
<comment type="caution">
    <text evidence="3">The sequence shown here is derived from an EMBL/GenBank/DDBJ whole genome shotgun (WGS) entry which is preliminary data.</text>
</comment>
<keyword evidence="4" id="KW-1185">Reference proteome</keyword>
<evidence type="ECO:0000313" key="4">
    <source>
        <dbReference type="Proteomes" id="UP000004367"/>
    </source>
</evidence>
<dbReference type="Pfam" id="PF00534">
    <property type="entry name" value="Glycos_transf_1"/>
    <property type="match status" value="1"/>
</dbReference>
<dbReference type="PANTHER" id="PTHR46401:SF2">
    <property type="entry name" value="GLYCOSYLTRANSFERASE WBBK-RELATED"/>
    <property type="match status" value="1"/>
</dbReference>
<dbReference type="EMBL" id="BAFE01000056">
    <property type="protein sequence ID" value="GAB48654.1"/>
    <property type="molecule type" value="Genomic_DNA"/>
</dbReference>
<dbReference type="AlphaFoldDB" id="H5USE6"/>
<dbReference type="eggNOG" id="COG0438">
    <property type="taxonomic scope" value="Bacteria"/>
</dbReference>
<dbReference type="PANTHER" id="PTHR46401">
    <property type="entry name" value="GLYCOSYLTRANSFERASE WBBK-RELATED"/>
    <property type="match status" value="1"/>
</dbReference>
<dbReference type="GO" id="GO:0009103">
    <property type="term" value="P:lipopolysaccharide biosynthetic process"/>
    <property type="evidence" value="ECO:0007669"/>
    <property type="project" value="TreeGrafter"/>
</dbReference>
<dbReference type="CDD" id="cd03809">
    <property type="entry name" value="GT4_MtfB-like"/>
    <property type="match status" value="1"/>
</dbReference>
<name>H5USE6_9MICO</name>
<dbReference type="GO" id="GO:0016757">
    <property type="term" value="F:glycosyltransferase activity"/>
    <property type="evidence" value="ECO:0007669"/>
    <property type="project" value="InterPro"/>
</dbReference>